<feature type="compositionally biased region" description="Gly residues" evidence="2">
    <location>
        <begin position="460"/>
        <end position="471"/>
    </location>
</feature>
<feature type="domain" description="CCHC-type" evidence="3">
    <location>
        <begin position="113"/>
        <end position="128"/>
    </location>
</feature>
<dbReference type="Gene3D" id="4.10.60.10">
    <property type="entry name" value="Zinc finger, CCHC-type"/>
    <property type="match status" value="5"/>
</dbReference>
<dbReference type="OrthoDB" id="8026949at2759"/>
<gene>
    <name evidence="4" type="ORF">TGAMA5MH_04339</name>
</gene>
<accession>A0A2K0TEV3</accession>
<dbReference type="Pfam" id="PF00098">
    <property type="entry name" value="zf-CCHC"/>
    <property type="match status" value="9"/>
</dbReference>
<dbReference type="SMART" id="SM00343">
    <property type="entry name" value="ZnF_C2HC"/>
    <property type="match status" value="10"/>
</dbReference>
<reference evidence="4 5" key="1">
    <citation type="submission" date="2017-02" db="EMBL/GenBank/DDBJ databases">
        <title>Genomes of Trichoderma spp. with biocontrol activity.</title>
        <authorList>
            <person name="Gardiner D."/>
            <person name="Kazan K."/>
            <person name="Vos C."/>
            <person name="Harvey P."/>
        </authorList>
    </citation>
    <scope>NUCLEOTIDE SEQUENCE [LARGE SCALE GENOMIC DNA]</scope>
    <source>
        <strain evidence="4 5">A5MH</strain>
    </source>
</reference>
<name>A0A2K0TEV3_9HYPO</name>
<evidence type="ECO:0000313" key="4">
    <source>
        <dbReference type="EMBL" id="PNP44054.1"/>
    </source>
</evidence>
<feature type="domain" description="CCHC-type" evidence="3">
    <location>
        <begin position="92"/>
        <end position="107"/>
    </location>
</feature>
<feature type="compositionally biased region" description="Low complexity" evidence="2">
    <location>
        <begin position="448"/>
        <end position="459"/>
    </location>
</feature>
<feature type="domain" description="CCHC-type" evidence="3">
    <location>
        <begin position="70"/>
        <end position="86"/>
    </location>
</feature>
<feature type="domain" description="CCHC-type" evidence="3">
    <location>
        <begin position="291"/>
        <end position="306"/>
    </location>
</feature>
<feature type="region of interest" description="Disordered" evidence="2">
    <location>
        <begin position="419"/>
        <end position="471"/>
    </location>
</feature>
<comment type="caution">
    <text evidence="4">The sequence shown here is derived from an EMBL/GenBank/DDBJ whole genome shotgun (WGS) entry which is preliminary data.</text>
</comment>
<evidence type="ECO:0000313" key="5">
    <source>
        <dbReference type="Proteomes" id="UP000236546"/>
    </source>
</evidence>
<dbReference type="InterPro" id="IPR036875">
    <property type="entry name" value="Znf_CCHC_sf"/>
</dbReference>
<dbReference type="PANTHER" id="PTHR23002">
    <property type="entry name" value="ZINC FINGER CCHC DOMAIN CONTAINING PROTEIN"/>
    <property type="match status" value="1"/>
</dbReference>
<feature type="domain" description="CCHC-type" evidence="3">
    <location>
        <begin position="338"/>
        <end position="353"/>
    </location>
</feature>
<dbReference type="SUPFAM" id="SSF57756">
    <property type="entry name" value="Retrovirus zinc finger-like domains"/>
    <property type="match status" value="6"/>
</dbReference>
<dbReference type="InterPro" id="IPR051714">
    <property type="entry name" value="Znf_CCHC_NABP"/>
</dbReference>
<evidence type="ECO:0000256" key="2">
    <source>
        <dbReference type="SAM" id="MobiDB-lite"/>
    </source>
</evidence>
<feature type="domain" description="CCHC-type" evidence="3">
    <location>
        <begin position="314"/>
        <end position="329"/>
    </location>
</feature>
<dbReference type="GO" id="GO:0008270">
    <property type="term" value="F:zinc ion binding"/>
    <property type="evidence" value="ECO:0007669"/>
    <property type="project" value="UniProtKB-KW"/>
</dbReference>
<feature type="domain" description="CCHC-type" evidence="3">
    <location>
        <begin position="359"/>
        <end position="374"/>
    </location>
</feature>
<dbReference type="EMBL" id="MTYH01000036">
    <property type="protein sequence ID" value="PNP44054.1"/>
    <property type="molecule type" value="Genomic_DNA"/>
</dbReference>
<feature type="domain" description="CCHC-type" evidence="3">
    <location>
        <begin position="383"/>
        <end position="398"/>
    </location>
</feature>
<organism evidence="4 5">
    <name type="scientific">Trichoderma gamsii</name>
    <dbReference type="NCBI Taxonomy" id="398673"/>
    <lineage>
        <taxon>Eukaryota</taxon>
        <taxon>Fungi</taxon>
        <taxon>Dikarya</taxon>
        <taxon>Ascomycota</taxon>
        <taxon>Pezizomycotina</taxon>
        <taxon>Sordariomycetes</taxon>
        <taxon>Hypocreomycetidae</taxon>
        <taxon>Hypocreales</taxon>
        <taxon>Hypocreaceae</taxon>
        <taxon>Trichoderma</taxon>
    </lineage>
</organism>
<dbReference type="InterPro" id="IPR001878">
    <property type="entry name" value="Znf_CCHC"/>
</dbReference>
<evidence type="ECO:0000256" key="1">
    <source>
        <dbReference type="PROSITE-ProRule" id="PRU00047"/>
    </source>
</evidence>
<dbReference type="GO" id="GO:0003676">
    <property type="term" value="F:nucleic acid binding"/>
    <property type="evidence" value="ECO:0007669"/>
    <property type="project" value="InterPro"/>
</dbReference>
<feature type="region of interest" description="Disordered" evidence="2">
    <location>
        <begin position="1"/>
        <end position="48"/>
    </location>
</feature>
<dbReference type="PROSITE" id="PS50158">
    <property type="entry name" value="ZF_CCHC"/>
    <property type="match status" value="9"/>
</dbReference>
<feature type="domain" description="CCHC-type" evidence="3">
    <location>
        <begin position="261"/>
        <end position="277"/>
    </location>
</feature>
<evidence type="ECO:0000259" key="3">
    <source>
        <dbReference type="PROSITE" id="PS50158"/>
    </source>
</evidence>
<sequence>MADWSGGAETGGWAQSNAHVSEKGNAGADNWGSNEPAGNTGGVNDNFNDNYDDGGYKGGANDAGEYGNDKCFGCGEEGHRRAECPNAEAQTCRYCKKEGHMVKDCPDKPPMICTNCGEEGHFRKNCENARKVNRDHVADTTPEDAWAKIKQAARERDYDDVKEAVEEYVKALGAEVTYRQIQEKLMEESVKLWLIALERELIDTFTNMDLQGNIDKKYSVSFRFSDKPERPREIDGWPQGHGEILSRLDDAGIVVDRGLPKCYNCGELGHTSKACTQERVEHASEKPKISCYNCGNEGHRVRDCPEPRVDKFACKNCGQSGHKIAECPEPPNMDNVECRKCNKTGHFAKDCPDGGSRACRNCGQEGHISKDCDQPRNMDLVTCRNCEETGHYSKECPKPRDWSKVQCTNCEEYGHTKVRCKQPPKDSEAFADQDPGNGDEQPTQADGDAGNSYDNNYADNGGGDGGDTGGW</sequence>
<keyword evidence="1" id="KW-0862">Zinc</keyword>
<keyword evidence="1" id="KW-0479">Metal-binding</keyword>
<dbReference type="AlphaFoldDB" id="A0A2K0TEV3"/>
<dbReference type="Proteomes" id="UP000236546">
    <property type="component" value="Unassembled WGS sequence"/>
</dbReference>
<proteinExistence type="predicted"/>
<keyword evidence="1" id="KW-0863">Zinc-finger</keyword>
<protein>
    <recommendedName>
        <fullName evidence="3">CCHC-type domain-containing protein</fullName>
    </recommendedName>
</protein>